<organism evidence="1 2">
    <name type="scientific">Helicobacter bilis ATCC 43879</name>
    <dbReference type="NCBI Taxonomy" id="613026"/>
    <lineage>
        <taxon>Bacteria</taxon>
        <taxon>Pseudomonadati</taxon>
        <taxon>Campylobacterota</taxon>
        <taxon>Epsilonproteobacteria</taxon>
        <taxon>Campylobacterales</taxon>
        <taxon>Helicobacteraceae</taxon>
        <taxon>Helicobacter</taxon>
    </lineage>
</organism>
<keyword evidence="2" id="KW-1185">Reference proteome</keyword>
<dbReference type="HOGENOM" id="CLU_2954168_0_0_7"/>
<sequence length="59" mass="6671">MAVIITEISRKRLGDNLDFLSSYGVQGLGYKENGSHNSTKTHIDIKSIYKQDSKKLSHF</sequence>
<accession>C3XDL7</accession>
<protein>
    <submittedName>
        <fullName evidence="1">Uncharacterized protein</fullName>
    </submittedName>
</protein>
<name>C3XDL7_9HELI</name>
<gene>
    <name evidence="1" type="ORF">HRAG_00163</name>
</gene>
<evidence type="ECO:0000313" key="2">
    <source>
        <dbReference type="Proteomes" id="UP000005085"/>
    </source>
</evidence>
<reference evidence="1 2" key="1">
    <citation type="journal article" date="2014" name="Genome Announc.">
        <title>Draft genome sequences of six enterohepatic helicobacter species isolated from humans and one from rhesus macaques.</title>
        <authorList>
            <person name="Shen Z."/>
            <person name="Sheh A."/>
            <person name="Young S.K."/>
            <person name="Abouelliel A."/>
            <person name="Ward D.V."/>
            <person name="Earl A.M."/>
            <person name="Fox J.G."/>
        </authorList>
    </citation>
    <scope>NUCLEOTIDE SEQUENCE [LARGE SCALE GENOMIC DNA]</scope>
    <source>
        <strain evidence="1 2">ATCC 43879</strain>
    </source>
</reference>
<dbReference type="Proteomes" id="UP000005085">
    <property type="component" value="Unassembled WGS sequence"/>
</dbReference>
<dbReference type="EMBL" id="ACDN02000003">
    <property type="protein sequence ID" value="EEO23106.1"/>
    <property type="molecule type" value="Genomic_DNA"/>
</dbReference>
<dbReference type="AlphaFoldDB" id="C3XDL7"/>
<comment type="caution">
    <text evidence="1">The sequence shown here is derived from an EMBL/GenBank/DDBJ whole genome shotgun (WGS) entry which is preliminary data.</text>
</comment>
<evidence type="ECO:0000313" key="1">
    <source>
        <dbReference type="EMBL" id="EEO23106.1"/>
    </source>
</evidence>
<proteinExistence type="predicted"/>